<feature type="compositionally biased region" description="Polar residues" evidence="1">
    <location>
        <begin position="91"/>
        <end position="101"/>
    </location>
</feature>
<evidence type="ECO:0000313" key="2">
    <source>
        <dbReference type="EMBL" id="TFY71578.1"/>
    </source>
</evidence>
<evidence type="ECO:0000256" key="1">
    <source>
        <dbReference type="SAM" id="MobiDB-lite"/>
    </source>
</evidence>
<reference evidence="2 3" key="1">
    <citation type="submission" date="2019-02" db="EMBL/GenBank/DDBJ databases">
        <title>Genome sequencing of the rare red list fungi Dentipellis fragilis.</title>
        <authorList>
            <person name="Buettner E."/>
            <person name="Kellner H."/>
        </authorList>
    </citation>
    <scope>NUCLEOTIDE SEQUENCE [LARGE SCALE GENOMIC DNA]</scope>
    <source>
        <strain evidence="2 3">DSM 105465</strain>
    </source>
</reference>
<comment type="caution">
    <text evidence="2">The sequence shown here is derived from an EMBL/GenBank/DDBJ whole genome shotgun (WGS) entry which is preliminary data.</text>
</comment>
<name>A0A4Y9ZCT9_9AGAM</name>
<protein>
    <submittedName>
        <fullName evidence="2">Uncharacterized protein</fullName>
    </submittedName>
</protein>
<dbReference type="EMBL" id="SEOQ01000045">
    <property type="protein sequence ID" value="TFY71578.1"/>
    <property type="molecule type" value="Genomic_DNA"/>
</dbReference>
<evidence type="ECO:0000313" key="3">
    <source>
        <dbReference type="Proteomes" id="UP000298327"/>
    </source>
</evidence>
<accession>A0A4Y9ZCT9</accession>
<proteinExistence type="predicted"/>
<keyword evidence="3" id="KW-1185">Reference proteome</keyword>
<sequence>MSRIVVWPLYASRTIASSGMPRLSLSPYTYVCADSVYISPSRLPGLNDTPHLHPFFSASPTIILHKTSLLLIAMSISRPRSHRPAPRRTPENNFPTQVSSITPAVDPPLPVKILASKNVVAEYSLGKFRLYRFPTNHLQGHIPISTWDITVTDDFGSADIDATQSLFAWVEYDYRSTQGEAPRRGMKVHMVDLTNGGPHQLAYEPRPFSRTMPYAGIPIFSRLVIAGDFIAVGTAYSRGGGTNHISPLIVFNWKTGDLVLAVNESWLFDFCFLDDRHILLYSVNLGQANRQDALLVYKLGARVTQAYAFLMPKTTFAKSVHPILKSSFNRPSSPDALIGVHVCHGTLTRRGMEVEGSIDILFRASSLKERIAACAQPRRFAWAEWGPSDTQTTKVAYRNPEVDSNFLTGMRAIDLVKGADNKMCLSIRDFDRDRIAQARLRGGNSLLEGVVVESCTIGAGVWNEGAMVTTRLPFVHRLVPLTNEKLRNINENYSWTVTEDVIILYDALESKRHIRVLQHASNPQ</sequence>
<dbReference type="AlphaFoldDB" id="A0A4Y9ZCT9"/>
<organism evidence="2 3">
    <name type="scientific">Dentipellis fragilis</name>
    <dbReference type="NCBI Taxonomy" id="205917"/>
    <lineage>
        <taxon>Eukaryota</taxon>
        <taxon>Fungi</taxon>
        <taxon>Dikarya</taxon>
        <taxon>Basidiomycota</taxon>
        <taxon>Agaricomycotina</taxon>
        <taxon>Agaricomycetes</taxon>
        <taxon>Russulales</taxon>
        <taxon>Hericiaceae</taxon>
        <taxon>Dentipellis</taxon>
    </lineage>
</organism>
<dbReference type="OrthoDB" id="10394309at2759"/>
<feature type="region of interest" description="Disordered" evidence="1">
    <location>
        <begin position="80"/>
        <end position="101"/>
    </location>
</feature>
<gene>
    <name evidence="2" type="ORF">EVG20_g1414</name>
</gene>
<dbReference type="Proteomes" id="UP000298327">
    <property type="component" value="Unassembled WGS sequence"/>
</dbReference>